<feature type="region of interest" description="Disordered" evidence="1">
    <location>
        <begin position="39"/>
        <end position="58"/>
    </location>
</feature>
<organism evidence="2 3">
    <name type="scientific">Undibacterium fentianense</name>
    <dbReference type="NCBI Taxonomy" id="2828728"/>
    <lineage>
        <taxon>Bacteria</taxon>
        <taxon>Pseudomonadati</taxon>
        <taxon>Pseudomonadota</taxon>
        <taxon>Betaproteobacteria</taxon>
        <taxon>Burkholderiales</taxon>
        <taxon>Oxalobacteraceae</taxon>
        <taxon>Undibacterium</taxon>
    </lineage>
</organism>
<dbReference type="RefSeq" id="WP_212674360.1">
    <property type="nucleotide sequence ID" value="NZ_JAGSPJ010000001.1"/>
</dbReference>
<reference evidence="2" key="1">
    <citation type="submission" date="2021-04" db="EMBL/GenBank/DDBJ databases">
        <title>novel species isolated from subtropical streams in China.</title>
        <authorList>
            <person name="Lu H."/>
        </authorList>
    </citation>
    <scope>NUCLEOTIDE SEQUENCE</scope>
    <source>
        <strain evidence="2">FT137W</strain>
    </source>
</reference>
<dbReference type="Proteomes" id="UP000678545">
    <property type="component" value="Unassembled WGS sequence"/>
</dbReference>
<accession>A0A941ICU9</accession>
<name>A0A941ICU9_9BURK</name>
<dbReference type="EMBL" id="JAGSPJ010000001">
    <property type="protein sequence ID" value="MBR7799263.1"/>
    <property type="molecule type" value="Genomic_DNA"/>
</dbReference>
<comment type="caution">
    <text evidence="2">The sequence shown here is derived from an EMBL/GenBank/DDBJ whole genome shotgun (WGS) entry which is preliminary data.</text>
</comment>
<sequence length="140" mass="15844">MIRKLIIAFCALGIAYYSIQINQLKDRISLSPNSASASTSALASTSNKTSPAQSKKREQMRFHFTMSSRDIQLIERCRQLFSENDQMVLGIDPKDSSTANLKVERIFQTQMMQEILDLNKALKSNGCMQKDSDVFEIKTN</sequence>
<evidence type="ECO:0000256" key="1">
    <source>
        <dbReference type="SAM" id="MobiDB-lite"/>
    </source>
</evidence>
<dbReference type="AlphaFoldDB" id="A0A941ICU9"/>
<keyword evidence="3" id="KW-1185">Reference proteome</keyword>
<gene>
    <name evidence="2" type="ORF">KDM90_04555</name>
</gene>
<protein>
    <submittedName>
        <fullName evidence="2">Uncharacterized protein</fullName>
    </submittedName>
</protein>
<evidence type="ECO:0000313" key="2">
    <source>
        <dbReference type="EMBL" id="MBR7799263.1"/>
    </source>
</evidence>
<proteinExistence type="predicted"/>
<evidence type="ECO:0000313" key="3">
    <source>
        <dbReference type="Proteomes" id="UP000678545"/>
    </source>
</evidence>
<feature type="compositionally biased region" description="Low complexity" evidence="1">
    <location>
        <begin position="39"/>
        <end position="50"/>
    </location>
</feature>